<dbReference type="AlphaFoldDB" id="A0A413N7V8"/>
<proteinExistence type="predicted"/>
<comment type="caution">
    <text evidence="2">The sequence shown here is derived from an EMBL/GenBank/DDBJ whole genome shotgun (WGS) entry which is preliminary data.</text>
</comment>
<keyword evidence="1" id="KW-0732">Signal</keyword>
<sequence>MFFNKIFTMKKILLSIVACLSLTGELLAQKTSDFTYFQVVSVLNSGKVVLEPFSSPKRVGPIGNYDSTPENNRGYRLYRMRVKNLLEMYCKSRNWFPKKEWLEKYNLSYTFYFDREMKIFSYKISVNSDVFTEISEKQLKDIGEYFMEELDLHPYFCIAEDKKSSFTWSEVGFSFKILFMPIL</sequence>
<evidence type="ECO:0000313" key="3">
    <source>
        <dbReference type="Proteomes" id="UP000285173"/>
    </source>
</evidence>
<dbReference type="Proteomes" id="UP000285173">
    <property type="component" value="Unassembled WGS sequence"/>
</dbReference>
<organism evidence="2 3">
    <name type="scientific">Parabacteroides merdae</name>
    <dbReference type="NCBI Taxonomy" id="46503"/>
    <lineage>
        <taxon>Bacteria</taxon>
        <taxon>Pseudomonadati</taxon>
        <taxon>Bacteroidota</taxon>
        <taxon>Bacteroidia</taxon>
        <taxon>Bacteroidales</taxon>
        <taxon>Tannerellaceae</taxon>
        <taxon>Parabacteroides</taxon>
    </lineage>
</organism>
<evidence type="ECO:0000256" key="1">
    <source>
        <dbReference type="SAM" id="SignalP"/>
    </source>
</evidence>
<reference evidence="2 3" key="1">
    <citation type="submission" date="2018-08" db="EMBL/GenBank/DDBJ databases">
        <title>A genome reference for cultivated species of the human gut microbiota.</title>
        <authorList>
            <person name="Zou Y."/>
            <person name="Xue W."/>
            <person name="Luo G."/>
        </authorList>
    </citation>
    <scope>NUCLEOTIDE SEQUENCE [LARGE SCALE GENOMIC DNA]</scope>
    <source>
        <strain evidence="2 3">AM50-15</strain>
    </source>
</reference>
<accession>A0A413N7V8</accession>
<name>A0A413N7V8_9BACT</name>
<gene>
    <name evidence="2" type="ORF">DW986_16270</name>
</gene>
<feature type="signal peptide" evidence="1">
    <location>
        <begin position="1"/>
        <end position="28"/>
    </location>
</feature>
<evidence type="ECO:0008006" key="4">
    <source>
        <dbReference type="Google" id="ProtNLM"/>
    </source>
</evidence>
<protein>
    <recommendedName>
        <fullName evidence="4">DUF4294 domain-containing protein</fullName>
    </recommendedName>
</protein>
<feature type="chain" id="PRO_5019464731" description="DUF4294 domain-containing protein" evidence="1">
    <location>
        <begin position="29"/>
        <end position="183"/>
    </location>
</feature>
<evidence type="ECO:0000313" key="2">
    <source>
        <dbReference type="EMBL" id="RGZ44620.1"/>
    </source>
</evidence>
<dbReference type="EMBL" id="QSEF01000026">
    <property type="protein sequence ID" value="RGZ44620.1"/>
    <property type="molecule type" value="Genomic_DNA"/>
</dbReference>